<organism evidence="1">
    <name type="scientific">Siphoviridae sp. ct5jB2</name>
    <dbReference type="NCBI Taxonomy" id="2825337"/>
    <lineage>
        <taxon>Viruses</taxon>
        <taxon>Duplodnaviria</taxon>
        <taxon>Heunggongvirae</taxon>
        <taxon>Uroviricota</taxon>
        <taxon>Caudoviricetes</taxon>
    </lineage>
</organism>
<proteinExistence type="predicted"/>
<sequence>MIINIKKIAVLLFKSKEVLKLLIINNEIQILEGNEIYEREYLTRGARRTCIQIEIPKQDNVTYETLADTFVDGVSIVRRLTETRIEPTLVTEATETEEAVYEDKEVEYTNDYPLSDFVVAGDIIDKRDGTFTVYMGKKTSSEILEEENAELLLTLGGEI</sequence>
<reference evidence="1" key="1">
    <citation type="journal article" date="2021" name="Proc. Natl. Acad. Sci. U.S.A.">
        <title>A Catalog of Tens of Thousands of Viruses from Human Metagenomes Reveals Hidden Associations with Chronic Diseases.</title>
        <authorList>
            <person name="Tisza M.J."/>
            <person name="Buck C.B."/>
        </authorList>
    </citation>
    <scope>NUCLEOTIDE SEQUENCE</scope>
    <source>
        <strain evidence="1">Ct5jB2</strain>
    </source>
</reference>
<accession>A0A8S5TTN8</accession>
<name>A0A8S5TTN8_9CAUD</name>
<evidence type="ECO:0000313" key="1">
    <source>
        <dbReference type="EMBL" id="DAF85552.1"/>
    </source>
</evidence>
<dbReference type="EMBL" id="BK015927">
    <property type="protein sequence ID" value="DAF85552.1"/>
    <property type="molecule type" value="Genomic_DNA"/>
</dbReference>
<protein>
    <submittedName>
        <fullName evidence="1">Uncharacterized protein</fullName>
    </submittedName>
</protein>